<proteinExistence type="predicted"/>
<evidence type="ECO:0000313" key="2">
    <source>
        <dbReference type="Proteomes" id="UP000750711"/>
    </source>
</evidence>
<keyword evidence="2" id="KW-1185">Reference proteome</keyword>
<reference evidence="1" key="1">
    <citation type="submission" date="2021-03" db="EMBL/GenBank/DDBJ databases">
        <title>Comparative genomics and phylogenomic investigation of the class Geoglossomycetes provide insights into ecological specialization and systematics.</title>
        <authorList>
            <person name="Melie T."/>
            <person name="Pirro S."/>
            <person name="Miller A.N."/>
            <person name="Quandt A."/>
        </authorList>
    </citation>
    <scope>NUCLEOTIDE SEQUENCE</scope>
    <source>
        <strain evidence="1">CAQ_001_2017</strain>
    </source>
</reference>
<gene>
    <name evidence="1" type="ORF">GP486_006201</name>
</gene>
<sequence length="365" mass="40901">MSENSSSPKKRKIGRLLSPEELRPFVDQAYASVLEAATSDPKVEHAFGILREALDEAQNINIRIPASSLDLEKLYYYFGVIDGSESAWELARTDDEKEEYGTTWMADAIYDLRSSAFWHSQSSEALVRTTVDIVIFDRLKLLDSSEAARKLKIVGEYPIETKTKDPKVVISGRVDYAIGYGGASTKSLDSALVAVEAKPSVNFSTAFAQLTAYLIGLQQQRKSKNKNVTVVYGIATNGRLWEFVRIDEEQKIFRSKPLLLSPTGKMDDHIQIYRFIDNILEAAIRSSPHTTPSKAFVTSSQYHSMAVEAPRFTLETGWKEVDLNDPQYEVCDIVTQTDGSIKLVPRPLDSDEKKAYVCTFRNSGE</sequence>
<dbReference type="AlphaFoldDB" id="A0A9P8IJA9"/>
<dbReference type="Proteomes" id="UP000750711">
    <property type="component" value="Unassembled WGS sequence"/>
</dbReference>
<dbReference type="EMBL" id="JAGHQM010001327">
    <property type="protein sequence ID" value="KAH0555851.1"/>
    <property type="molecule type" value="Genomic_DNA"/>
</dbReference>
<organism evidence="1 2">
    <name type="scientific">Trichoglossum hirsutum</name>
    <dbReference type="NCBI Taxonomy" id="265104"/>
    <lineage>
        <taxon>Eukaryota</taxon>
        <taxon>Fungi</taxon>
        <taxon>Dikarya</taxon>
        <taxon>Ascomycota</taxon>
        <taxon>Pezizomycotina</taxon>
        <taxon>Geoglossomycetes</taxon>
        <taxon>Geoglossales</taxon>
        <taxon>Geoglossaceae</taxon>
        <taxon>Trichoglossum</taxon>
    </lineage>
</organism>
<comment type="caution">
    <text evidence="1">The sequence shown here is derived from an EMBL/GenBank/DDBJ whole genome shotgun (WGS) entry which is preliminary data.</text>
</comment>
<evidence type="ECO:0000313" key="1">
    <source>
        <dbReference type="EMBL" id="KAH0555851.1"/>
    </source>
</evidence>
<name>A0A9P8IJA9_9PEZI</name>
<accession>A0A9P8IJA9</accession>
<protein>
    <submittedName>
        <fullName evidence="1">Uncharacterized protein</fullName>
    </submittedName>
</protein>